<sequence>MRAAVIGPTAPDLFADNVASSLRAMGHEATLVGPARRDLRPARISHVLHLAADQVSALDRPLQRAMLRRVAETAPDVVISVDNRLTPETVREMRRSVGKIVLWFPDAVSNFRKHQMFLAPYDRIYLKIPSVARKLQAIYGLPVRYLPEAANPLWHRPAGPYGVEPSFAVVGNIHPTRAVLLDALLRDGVPLRLYGSPIADWMEFPRLREAHAGRSVFGQEKARVFRSSRGVINNLHPAEFAGSNCRLFEATASGAAVLTEWLPGMDELFERGREVLTFDSYDELVEVCNRLLRDTVDGVAIADAAASRASLEHTYAHRLRTMFEDLGI</sequence>
<protein>
    <recommendedName>
        <fullName evidence="1">Spore protein YkvP/CgeB glycosyl transferase-like domain-containing protein</fullName>
    </recommendedName>
</protein>
<name>A0ABP9PKD7_9ACTN</name>
<dbReference type="RefSeq" id="WP_345457797.1">
    <property type="nucleotide sequence ID" value="NZ_BAABKG010000002.1"/>
</dbReference>
<accession>A0ABP9PKD7</accession>
<proteinExistence type="predicted"/>
<dbReference type="Pfam" id="PF13524">
    <property type="entry name" value="Glyco_trans_1_2"/>
    <property type="match status" value="1"/>
</dbReference>
<feature type="domain" description="Spore protein YkvP/CgeB glycosyl transferase-like" evidence="1">
    <location>
        <begin position="179"/>
        <end position="323"/>
    </location>
</feature>
<evidence type="ECO:0000259" key="1">
    <source>
        <dbReference type="Pfam" id="PF13524"/>
    </source>
</evidence>
<dbReference type="Proteomes" id="UP001500221">
    <property type="component" value="Unassembled WGS sequence"/>
</dbReference>
<comment type="caution">
    <text evidence="2">The sequence shown here is derived from an EMBL/GenBank/DDBJ whole genome shotgun (WGS) entry which is preliminary data.</text>
</comment>
<dbReference type="Gene3D" id="3.40.50.2000">
    <property type="entry name" value="Glycogen Phosphorylase B"/>
    <property type="match status" value="2"/>
</dbReference>
<keyword evidence="3" id="KW-1185">Reference proteome</keyword>
<gene>
    <name evidence="2" type="ORF">GCM10023340_20220</name>
</gene>
<evidence type="ECO:0000313" key="2">
    <source>
        <dbReference type="EMBL" id="GAA5147585.1"/>
    </source>
</evidence>
<dbReference type="SUPFAM" id="SSF53756">
    <property type="entry name" value="UDP-Glycosyltransferase/glycogen phosphorylase"/>
    <property type="match status" value="1"/>
</dbReference>
<organism evidence="2 3">
    <name type="scientific">Nocardioides marinquilinus</name>
    <dbReference type="NCBI Taxonomy" id="1210400"/>
    <lineage>
        <taxon>Bacteria</taxon>
        <taxon>Bacillati</taxon>
        <taxon>Actinomycetota</taxon>
        <taxon>Actinomycetes</taxon>
        <taxon>Propionibacteriales</taxon>
        <taxon>Nocardioidaceae</taxon>
        <taxon>Nocardioides</taxon>
    </lineage>
</organism>
<dbReference type="EMBL" id="BAABKG010000002">
    <property type="protein sequence ID" value="GAA5147585.1"/>
    <property type="molecule type" value="Genomic_DNA"/>
</dbReference>
<evidence type="ECO:0000313" key="3">
    <source>
        <dbReference type="Proteomes" id="UP001500221"/>
    </source>
</evidence>
<reference evidence="3" key="1">
    <citation type="journal article" date="2019" name="Int. J. Syst. Evol. Microbiol.">
        <title>The Global Catalogue of Microorganisms (GCM) 10K type strain sequencing project: providing services to taxonomists for standard genome sequencing and annotation.</title>
        <authorList>
            <consortium name="The Broad Institute Genomics Platform"/>
            <consortium name="The Broad Institute Genome Sequencing Center for Infectious Disease"/>
            <person name="Wu L."/>
            <person name="Ma J."/>
        </authorList>
    </citation>
    <scope>NUCLEOTIDE SEQUENCE [LARGE SCALE GENOMIC DNA]</scope>
    <source>
        <strain evidence="3">JCM 18459</strain>
    </source>
</reference>
<dbReference type="InterPro" id="IPR055259">
    <property type="entry name" value="YkvP/CgeB_Glyco_trans-like"/>
</dbReference>